<sequence>MTRNERQPNRPAAVPAAAGLMVLGAGLSLVWALGATRGWWVDTGGLVTPEEVNDRLRDAAVRGWSGDAEQARQVVNGTSLVLGAASALLWLTGAVVTLRGEGPSRPIVVGLFLTGLLALGSWALGGGIALNQAMQVLAGAMLAVGAVATALLFLPASTRWFDSFTMYHPLREDRRDLQAPSGERPLAPPAATR</sequence>
<feature type="transmembrane region" description="Helical" evidence="1">
    <location>
        <begin position="108"/>
        <end position="130"/>
    </location>
</feature>
<keyword evidence="1" id="KW-0812">Transmembrane</keyword>
<dbReference type="Proteomes" id="UP000006666">
    <property type="component" value="Chromosome"/>
</dbReference>
<keyword evidence="1" id="KW-0472">Membrane</keyword>
<feature type="transmembrane region" description="Helical" evidence="1">
    <location>
        <begin position="136"/>
        <end position="156"/>
    </location>
</feature>
<dbReference type="EMBL" id="CP001686">
    <property type="protein sequence ID" value="ACV06710.1"/>
    <property type="molecule type" value="Genomic_DNA"/>
</dbReference>
<reference evidence="2 3" key="1">
    <citation type="journal article" date="2009" name="Stand. Genomic Sci.">
        <title>Complete genome sequence of Kytococcus sedentarius type strain (541).</title>
        <authorList>
            <person name="Sims D."/>
            <person name="Brettin T."/>
            <person name="Detter J.C."/>
            <person name="Han C."/>
            <person name="Lapidus A."/>
            <person name="Copeland A."/>
            <person name="Glavina Del Rio T."/>
            <person name="Nolan M."/>
            <person name="Chen F."/>
            <person name="Lucas S."/>
            <person name="Tice H."/>
            <person name="Cheng J.F."/>
            <person name="Bruce D."/>
            <person name="Goodwin L."/>
            <person name="Pitluck S."/>
            <person name="Ovchinnikova G."/>
            <person name="Pati A."/>
            <person name="Ivanova N."/>
            <person name="Mavrommatis K."/>
            <person name="Chen A."/>
            <person name="Palaniappan K."/>
            <person name="D'haeseleer P."/>
            <person name="Chain P."/>
            <person name="Bristow J."/>
            <person name="Eisen J.A."/>
            <person name="Markowitz V."/>
            <person name="Hugenholtz P."/>
            <person name="Schneider S."/>
            <person name="Goker M."/>
            <person name="Pukall R."/>
            <person name="Kyrpides N.C."/>
            <person name="Klenk H.P."/>
        </authorList>
    </citation>
    <scope>NUCLEOTIDE SEQUENCE [LARGE SCALE GENOMIC DNA]</scope>
    <source>
        <strain evidence="3">ATCC 14392 / DSM 20547 / JCM 11482 / CCUG 33030 / NBRC 15357 / NCTC 11040 / CCM 314 / 541</strain>
    </source>
</reference>
<protein>
    <submittedName>
        <fullName evidence="2">Uncharacterized protein</fullName>
    </submittedName>
</protein>
<organism evidence="2 3">
    <name type="scientific">Kytococcus sedentarius (strain ATCC 14392 / DSM 20547 / JCM 11482 / CCUG 33030 / NBRC 15357 / NCTC 11040 / CCM 314 / 541)</name>
    <name type="common">Micrococcus sedentarius</name>
    <dbReference type="NCBI Taxonomy" id="478801"/>
    <lineage>
        <taxon>Bacteria</taxon>
        <taxon>Bacillati</taxon>
        <taxon>Actinomycetota</taxon>
        <taxon>Actinomycetes</taxon>
        <taxon>Micrococcales</taxon>
        <taxon>Kytococcaceae</taxon>
        <taxon>Kytococcus</taxon>
    </lineage>
</organism>
<proteinExistence type="predicted"/>
<accession>C7NIS2</accession>
<keyword evidence="3" id="KW-1185">Reference proteome</keyword>
<dbReference type="HOGENOM" id="CLU_1407165_0_0_11"/>
<feature type="transmembrane region" description="Helical" evidence="1">
    <location>
        <begin position="12"/>
        <end position="33"/>
    </location>
</feature>
<dbReference type="KEGG" id="kse:Ksed_16950"/>
<keyword evidence="1" id="KW-1133">Transmembrane helix</keyword>
<gene>
    <name evidence="2" type="ordered locus">Ksed_16950</name>
</gene>
<evidence type="ECO:0000256" key="1">
    <source>
        <dbReference type="SAM" id="Phobius"/>
    </source>
</evidence>
<dbReference type="AlphaFoldDB" id="C7NIS2"/>
<evidence type="ECO:0000313" key="3">
    <source>
        <dbReference type="Proteomes" id="UP000006666"/>
    </source>
</evidence>
<name>C7NIS2_KYTSD</name>
<dbReference type="RefSeq" id="WP_015779655.1">
    <property type="nucleotide sequence ID" value="NC_013169.1"/>
</dbReference>
<evidence type="ECO:0000313" key="2">
    <source>
        <dbReference type="EMBL" id="ACV06710.1"/>
    </source>
</evidence>
<feature type="transmembrane region" description="Helical" evidence="1">
    <location>
        <begin position="74"/>
        <end position="96"/>
    </location>
</feature>